<feature type="domain" description="Amidohydrolase-related" evidence="2">
    <location>
        <begin position="61"/>
        <end position="307"/>
    </location>
</feature>
<evidence type="ECO:0000313" key="3">
    <source>
        <dbReference type="EMBL" id="VAX38936.1"/>
    </source>
</evidence>
<organism evidence="3">
    <name type="scientific">hydrothermal vent metagenome</name>
    <dbReference type="NCBI Taxonomy" id="652676"/>
    <lineage>
        <taxon>unclassified sequences</taxon>
        <taxon>metagenomes</taxon>
        <taxon>ecological metagenomes</taxon>
    </lineage>
</organism>
<proteinExistence type="predicted"/>
<dbReference type="SUPFAM" id="SSF51556">
    <property type="entry name" value="Metallo-dependent hydrolases"/>
    <property type="match status" value="1"/>
</dbReference>
<gene>
    <name evidence="3" type="ORF">MNBD_PLANCTO03-418</name>
</gene>
<dbReference type="InterPro" id="IPR006680">
    <property type="entry name" value="Amidohydro-rel"/>
</dbReference>
<sequence>MPLYLTNATYLDWKTLEITTATIRVHEGPAGSIDLLDKLPPGETAIDCSNRIVTKSFAVGHHHIYSALARGMPPPAISPTSFVEILERIWWRLDKALDSDMIRASALAAAIDAAHAGTTFIIDHHASPNATTDSLHIIAEALESVGLSHILCYELSDRDGPECLEKAFIETDRYLATHQGLVGLHASFTVSDDLLDCAMNLARAHNTGIHVHVAEAESDQQHCFEKYGKRCVQRFADVGALDFPQTILAHCIHLDANERHLVHDGKAWVAQQSESNQNNGVGTLDAREFSSRVFLGTDGMHGDPLAAARATYLASQTVEGLSSLDAHARFRRVHSYISQNNFFGDSDNNLVILDYHPPTPITPANWPAHVVYGLDRSHIETVISSGRVIVRNRRCTLIDEETVLADA</sequence>
<dbReference type="PANTHER" id="PTHR43794">
    <property type="entry name" value="AMINOHYDROLASE SSNA-RELATED"/>
    <property type="match status" value="1"/>
</dbReference>
<evidence type="ECO:0000259" key="2">
    <source>
        <dbReference type="Pfam" id="PF01979"/>
    </source>
</evidence>
<keyword evidence="1" id="KW-0378">Hydrolase</keyword>
<dbReference type="Gene3D" id="3.20.20.140">
    <property type="entry name" value="Metal-dependent hydrolases"/>
    <property type="match status" value="1"/>
</dbReference>
<dbReference type="PANTHER" id="PTHR43794:SF11">
    <property type="entry name" value="AMIDOHYDROLASE-RELATED DOMAIN-CONTAINING PROTEIN"/>
    <property type="match status" value="1"/>
</dbReference>
<dbReference type="EMBL" id="UOGK01000172">
    <property type="protein sequence ID" value="VAX38936.1"/>
    <property type="molecule type" value="Genomic_DNA"/>
</dbReference>
<name>A0A3B1D7S2_9ZZZZ</name>
<accession>A0A3B1D7S2</accession>
<evidence type="ECO:0000256" key="1">
    <source>
        <dbReference type="ARBA" id="ARBA00022801"/>
    </source>
</evidence>
<dbReference type="AlphaFoldDB" id="A0A3B1D7S2"/>
<dbReference type="InterPro" id="IPR050287">
    <property type="entry name" value="MTA/SAH_deaminase"/>
</dbReference>
<dbReference type="Pfam" id="PF01979">
    <property type="entry name" value="Amidohydro_1"/>
    <property type="match status" value="1"/>
</dbReference>
<dbReference type="Gene3D" id="2.30.40.10">
    <property type="entry name" value="Urease, subunit C, domain 1"/>
    <property type="match status" value="1"/>
</dbReference>
<reference evidence="3" key="1">
    <citation type="submission" date="2018-06" db="EMBL/GenBank/DDBJ databases">
        <authorList>
            <person name="Zhirakovskaya E."/>
        </authorList>
    </citation>
    <scope>NUCLEOTIDE SEQUENCE</scope>
</reference>
<dbReference type="GO" id="GO:0016810">
    <property type="term" value="F:hydrolase activity, acting on carbon-nitrogen (but not peptide) bonds"/>
    <property type="evidence" value="ECO:0007669"/>
    <property type="project" value="InterPro"/>
</dbReference>
<protein>
    <recommendedName>
        <fullName evidence="2">Amidohydrolase-related domain-containing protein</fullName>
    </recommendedName>
</protein>
<dbReference type="SUPFAM" id="SSF51338">
    <property type="entry name" value="Composite domain of metallo-dependent hydrolases"/>
    <property type="match status" value="1"/>
</dbReference>
<dbReference type="InterPro" id="IPR032466">
    <property type="entry name" value="Metal_Hydrolase"/>
</dbReference>
<feature type="non-terminal residue" evidence="3">
    <location>
        <position position="407"/>
    </location>
</feature>
<dbReference type="InterPro" id="IPR011059">
    <property type="entry name" value="Metal-dep_hydrolase_composite"/>
</dbReference>